<sequence>MKRFMLISITCASVFAFIIAKDRASIGNNIHLRTQINKLDVFVSSEEINVENKYIKVNIKYPVIQEVNDKSIQNRLNEKFKKDVLYFKSEIEKQAFEAYNYSKNKGFPFMTYEVFIDFKVTFNKNNILSIPASYYSYTGGAHGFTIIRPYNINLTAGKEIKLKDIFKEGTDYKTIIKNEIIRQMKENPDEYFPEALNKIKSISDDQNFYLEDGNIIIYYGLYDIAPYASGIKEFKIPFSMFNTAVKPEFNH</sequence>
<dbReference type="Proteomes" id="UP000295325">
    <property type="component" value="Unassembled WGS sequence"/>
</dbReference>
<comment type="caution">
    <text evidence="3">The sequence shown here is derived from an EMBL/GenBank/DDBJ whole genome shotgun (WGS) entry which is preliminary data.</text>
</comment>
<keyword evidence="4" id="KW-1185">Reference proteome</keyword>
<dbReference type="EMBL" id="SOAZ01000013">
    <property type="protein sequence ID" value="TDT56490.1"/>
    <property type="molecule type" value="Genomic_DNA"/>
</dbReference>
<dbReference type="OrthoDB" id="5637at2"/>
<feature type="domain" description="Deacetylase PdaC" evidence="2">
    <location>
        <begin position="49"/>
        <end position="145"/>
    </location>
</feature>
<accession>A0A4R7KKV5</accession>
<feature type="domain" description="DUF3298" evidence="1">
    <location>
        <begin position="163"/>
        <end position="239"/>
    </location>
</feature>
<dbReference type="InterPro" id="IPR021729">
    <property type="entry name" value="DUF3298"/>
</dbReference>
<evidence type="ECO:0000313" key="3">
    <source>
        <dbReference type="EMBL" id="TDT56490.1"/>
    </source>
</evidence>
<dbReference type="AlphaFoldDB" id="A0A4R7KKV5"/>
<organism evidence="3 4">
    <name type="scientific">Fonticella tunisiensis</name>
    <dbReference type="NCBI Taxonomy" id="1096341"/>
    <lineage>
        <taxon>Bacteria</taxon>
        <taxon>Bacillati</taxon>
        <taxon>Bacillota</taxon>
        <taxon>Clostridia</taxon>
        <taxon>Eubacteriales</taxon>
        <taxon>Clostridiaceae</taxon>
        <taxon>Fonticella</taxon>
    </lineage>
</organism>
<evidence type="ECO:0000259" key="2">
    <source>
        <dbReference type="Pfam" id="PF13739"/>
    </source>
</evidence>
<dbReference type="InterPro" id="IPR037126">
    <property type="entry name" value="PdaC/RsiV-like_sf"/>
</dbReference>
<dbReference type="Gene3D" id="3.30.565.40">
    <property type="entry name" value="Fervidobacterium nodosum Rt17-B1 like"/>
    <property type="match status" value="1"/>
</dbReference>
<evidence type="ECO:0000313" key="4">
    <source>
        <dbReference type="Proteomes" id="UP000295325"/>
    </source>
</evidence>
<evidence type="ECO:0000259" key="1">
    <source>
        <dbReference type="Pfam" id="PF11738"/>
    </source>
</evidence>
<gene>
    <name evidence="3" type="ORF">EDD71_11333</name>
</gene>
<dbReference type="Gene3D" id="3.90.640.20">
    <property type="entry name" value="Heat-shock cognate protein, ATPase"/>
    <property type="match status" value="1"/>
</dbReference>
<proteinExistence type="predicted"/>
<dbReference type="RefSeq" id="WP_133628380.1">
    <property type="nucleotide sequence ID" value="NZ_SOAZ01000013.1"/>
</dbReference>
<name>A0A4R7KKV5_9CLOT</name>
<protein>
    <submittedName>
        <fullName evidence="3">Uncharacterized protein DUF3298</fullName>
    </submittedName>
</protein>
<dbReference type="Pfam" id="PF11738">
    <property type="entry name" value="DUF3298"/>
    <property type="match status" value="1"/>
</dbReference>
<dbReference type="InterPro" id="IPR025303">
    <property type="entry name" value="PdaC"/>
</dbReference>
<reference evidence="3 4" key="1">
    <citation type="submission" date="2019-03" db="EMBL/GenBank/DDBJ databases">
        <title>Genomic Encyclopedia of Type Strains, Phase IV (KMG-IV): sequencing the most valuable type-strain genomes for metagenomic binning, comparative biology and taxonomic classification.</title>
        <authorList>
            <person name="Goeker M."/>
        </authorList>
    </citation>
    <scope>NUCLEOTIDE SEQUENCE [LARGE SCALE GENOMIC DNA]</scope>
    <source>
        <strain evidence="3 4">DSM 24455</strain>
    </source>
</reference>
<dbReference type="Pfam" id="PF13739">
    <property type="entry name" value="PdaC"/>
    <property type="match status" value="1"/>
</dbReference>